<gene>
    <name evidence="6" type="ORF">CEE69_20220</name>
</gene>
<dbReference type="InterPro" id="IPR038081">
    <property type="entry name" value="CalX-like_sf"/>
</dbReference>
<keyword evidence="7" id="KW-1185">Reference proteome</keyword>
<dbReference type="GO" id="GO:0007154">
    <property type="term" value="P:cell communication"/>
    <property type="evidence" value="ECO:0007669"/>
    <property type="project" value="InterPro"/>
</dbReference>
<organism evidence="6 7">
    <name type="scientific">Rhodopirellula bahusiensis</name>
    <dbReference type="NCBI Taxonomy" id="2014065"/>
    <lineage>
        <taxon>Bacteria</taxon>
        <taxon>Pseudomonadati</taxon>
        <taxon>Planctomycetota</taxon>
        <taxon>Planctomycetia</taxon>
        <taxon>Pirellulales</taxon>
        <taxon>Pirellulaceae</taxon>
        <taxon>Rhodopirellula</taxon>
    </lineage>
</organism>
<name>A0A2G1W3P0_9BACT</name>
<dbReference type="SUPFAM" id="SSF141072">
    <property type="entry name" value="CalX-like"/>
    <property type="match status" value="23"/>
</dbReference>
<dbReference type="OrthoDB" id="282736at2"/>
<protein>
    <recommendedName>
        <fullName evidence="5">Cadherin domain-containing protein</fullName>
    </recommendedName>
</protein>
<evidence type="ECO:0000256" key="3">
    <source>
        <dbReference type="ARBA" id="ARBA00022837"/>
    </source>
</evidence>
<feature type="domain" description="Cadherin" evidence="5">
    <location>
        <begin position="3732"/>
        <end position="3838"/>
    </location>
</feature>
<keyword evidence="4" id="KW-0406">Ion transport</keyword>
<keyword evidence="4" id="KW-0813">Transport</keyword>
<evidence type="ECO:0000256" key="1">
    <source>
        <dbReference type="ARBA" id="ARBA00022729"/>
    </source>
</evidence>
<reference evidence="6 7" key="1">
    <citation type="submission" date="2017-06" db="EMBL/GenBank/DDBJ databases">
        <title>Description of Rhodopirellula bahusiensis sp. nov.</title>
        <authorList>
            <person name="Kizina J."/>
            <person name="Harder J."/>
        </authorList>
    </citation>
    <scope>NUCLEOTIDE SEQUENCE [LARGE SCALE GENOMIC DNA]</scope>
    <source>
        <strain evidence="6 7">SWK21</strain>
    </source>
</reference>
<dbReference type="PROSITE" id="PS50268">
    <property type="entry name" value="CADHERIN_2"/>
    <property type="match status" value="1"/>
</dbReference>
<evidence type="ECO:0000313" key="6">
    <source>
        <dbReference type="EMBL" id="PHQ33605.1"/>
    </source>
</evidence>
<accession>A0A2G1W3P0</accession>
<dbReference type="PANTHER" id="PTHR11878:SF65">
    <property type="entry name" value="NA_CA-EXCHANGE PROTEIN, ISOFORM G"/>
    <property type="match status" value="1"/>
</dbReference>
<proteinExistence type="predicted"/>
<keyword evidence="3" id="KW-0106">Calcium</keyword>
<keyword evidence="1" id="KW-0732">Signal</keyword>
<dbReference type="SMART" id="SM00237">
    <property type="entry name" value="Calx_beta"/>
    <property type="match status" value="17"/>
</dbReference>
<comment type="caution">
    <text evidence="6">The sequence shown here is derived from an EMBL/GenBank/DDBJ whole genome shotgun (WGS) entry which is preliminary data.</text>
</comment>
<dbReference type="Gene3D" id="2.60.40.2030">
    <property type="match status" value="24"/>
</dbReference>
<dbReference type="InterPro" id="IPR003644">
    <property type="entry name" value="Calx_beta"/>
</dbReference>
<evidence type="ECO:0000256" key="2">
    <source>
        <dbReference type="ARBA" id="ARBA00022737"/>
    </source>
</evidence>
<feature type="non-terminal residue" evidence="6">
    <location>
        <position position="1"/>
    </location>
</feature>
<dbReference type="InterPro" id="IPR018247">
    <property type="entry name" value="EF_Hand_1_Ca_BS"/>
</dbReference>
<dbReference type="GO" id="GO:0007156">
    <property type="term" value="P:homophilic cell adhesion via plasma membrane adhesion molecules"/>
    <property type="evidence" value="ECO:0007669"/>
    <property type="project" value="InterPro"/>
</dbReference>
<dbReference type="SUPFAM" id="SSF49313">
    <property type="entry name" value="Cadherin-like"/>
    <property type="match status" value="1"/>
</dbReference>
<dbReference type="GO" id="GO:0016020">
    <property type="term" value="C:membrane"/>
    <property type="evidence" value="ECO:0007669"/>
    <property type="project" value="InterPro"/>
</dbReference>
<dbReference type="InterPro" id="IPR015919">
    <property type="entry name" value="Cadherin-like_sf"/>
</dbReference>
<dbReference type="GO" id="GO:0005509">
    <property type="term" value="F:calcium ion binding"/>
    <property type="evidence" value="ECO:0007669"/>
    <property type="project" value="InterPro"/>
</dbReference>
<dbReference type="CDD" id="cd11304">
    <property type="entry name" value="Cadherin_repeat"/>
    <property type="match status" value="1"/>
</dbReference>
<dbReference type="Gene3D" id="2.60.40.60">
    <property type="entry name" value="Cadherins"/>
    <property type="match status" value="1"/>
</dbReference>
<evidence type="ECO:0000256" key="4">
    <source>
        <dbReference type="ARBA" id="ARBA00023065"/>
    </source>
</evidence>
<dbReference type="EMBL" id="NIZW01000016">
    <property type="protein sequence ID" value="PHQ33605.1"/>
    <property type="molecule type" value="Genomic_DNA"/>
</dbReference>
<sequence>SLSNPTSSTGSDVQLVGGAATIEVTTTINDDEVATFTLIGATSVAEGATAAYQLKLDGMMQAGETASADIAISFPGGAPSNDPAEVADFTNAFLADVDTAIGLYNAAASNGDMYGRVGNTLTYTQGSVDGTVSDLTINLTVSEDDGSPSNNLVEGPEDYTLTLTAAAMPSTTGATVVVGATNTVTTTISDNDVATWSLVDDNSVAGQVNEGANATYDLILDGELQAGEVAVVHLDVTFPNGALSNDAAEAADFDTALLTDVLNSITTTAAGSGTYTAALSGSTVVITYTHGGSAGPVDKLLLSVNTSDDNIALNNLVEGPEDFTLTISDYVGPSTSGAVDSVSPTEATLTTTIVDLDTATFTLTQPAAQGTAGVDEGVDASYTLTLDGNLQGGETASVEIDITLSGANPAETADFTEAFLQDVDDAIALYNGPSGSYARVGNVLTYTKGASDGTVADLTILLPTVDDAIVEGPETYSVAISNVTTPSSTGATIALGADTTATTMINDNDTATFLVDNVTVNEADGTMTFTVTLSNAIDIDVDVNVSFADVSATSPADYDGATQTLTFLANDATASNLTQTVTVSVVDDAVVEPNETFTVSLAVTTAIGSRSVDTTDTGTGTIVNDDAELSIADAGSLDELNDTQTQTFNFVVTRSGDTSSTASAAYTVSGADVDGLDFVGGSLPSGTVNFLAGESTATITVSVEGDNAVEMDEDFTVTLSGASTGTPGGSITITDAEGDATIVNDDIDLSVAPAADDYETNDTQTQTFDFVVTRYGDKTGTTTATYNVVGTGTNPADAADFGGTFPTGTVTFNPTETTATISITFAGDNNVELDENFTVNLTSPADDQANHIVEFRPDPLATASPVGSVSATILNDDIDLELMASPETPQTEGDAPATTSYTFEVTRDGFIDGSTEDTTVNWAVTGIGATPADAADFVQTGTGSPVFPSGTVTFGPNDTTMTITVEVKGDSVAEADEDFRITLSGQDNADITTVGGTLELVNATEDAVILNDDVVNFLVTDVTVNEGDPAVPPPTVATFEVTLDKAADKIVEVVVSTADGTAIAGSDYTGKTETLTFLPGETSKDFEVDITRDLDVELDETFFVNLTDASYDGVVGAPQVNLTTPDSDPQGIGTINNDDALIEFDQPGITIGSLSNEDGTTGSGPVLIVTGDITGTSVASRTVTFSITGGTATLGTDYNFTGSIVIPEGDYSSSNGEFDLTLYDMNGDLAATSGLPPVLEILNDNILEGPETLNIGGLGLGTTFQGGDVNQNSFNQFNAAHTIADDESAVIQIVDTTVLESAAPGTENVPVTLTINGTGSGPVMIAPGVMIIAAVDDKGDGTATSGDDYDTFVAQNVVFTAADSPLTTNVVTKNVTLNTKADTIVEADETVNLEILPTGITTIPGSLNVTAAGGTVTIEDDDTATVSIVATTDAVEPGTNGVFTVSLTNPSSTDTVISYTVTGDANTGTIGNTDYTPLSGTVTISAGDTTATIDVAVLDDMILEDNETVTVTLDAITAGDTDISVGAANSDTVTISDDDTAEVTIAATTASASEPSTDGQFTVALSKASDTDTVISYTVTGDANTGTIGNNDYTPLSGTVTILAGDTTATIDVAVLDDMILEDNETVTVTLDAITAGDTDISVGAANSDTVTISDDDTAEVTIAATTASASEPSTDGQFTVALSKASDTDTVISYTVTGDANTGTIGNNDYTPLSGTVTILAGDTTATIDVEVLDDSVVEGSESVIVTLDAITAGDADISVGAANSDTVTISDDDTAEVTIAATTASASEPSTDGQFTVALSKASDTDTVISYTVTGDANTGTIGNNDYTPLSGTVTILAGDTTATIDVEVLDDSVVEGSESVIVTLDAITAGDADISVGAANSDTVTISDDDMATISIAKNQDGAEGGDDGIFDITLSNPASTPTTINITLPSGFPAIVAQEGAGLDYTRAAVVIPAGATTGQLVIDINDDNIVENSEFVNAIVTGSSNPLITPHPINNSASLTIADNDEAVVVIVPIQDGNETGPQPGLFEIQLVDATDRVTPVVASTDVLINFNIAGTATEGGINADFPAISNNETITAGNSSQGITLSTIDDTLVEGTETVDINLTSLGAGTDPQITIAAADATLPDDAATIDILDNDGGAVISFATPTVTVDESAGTATVTLQISAPVAGPFSVAYTLADGTANLGSDYTNVGVSGVATFTGGSASETVDIVIPITDDMALEASETFTLTLGAITGAPATVTAAATPATVTITDNDSPATVSVTDVTYNEADATKTVSVTVDKAVQGGFTVAYDASTGTATAGTDYTAVSGTLDFDGTAGQTLTFIVPVSNDTDVEGDETINVTLGAITGTTLAANINTVDGVVTIANDDIDLDLTPTTISQAEGDSGPTTYTYTVTRTGLDTGTSTADWAVTFTGSDPADAADISSPLTGSVTFAPGVNTATIDVDVVGDLDVEGDDEFTVTLSNPLDTDPNTDSIEIVNGVGVGTIVNDDGATVSVADVSVDEGGVATVTLSLDQAVAGGLTVNYSTAGGTATIVDDFADASGSVTFTGTAGETQTFTIVTVADSDVEGDETVLVTLDSVTGTLAGDVTLGAPATVTITDNDIDLTLGAATPSSQDEGDTGTKTYTFTVTRTGLLTAQTNVDYEVAGFGSSPANADDFGGSFPMGTLNFGTGVSSLDITINVSGDSTVEPNEDFVVTLSNAQHMAAPSTTAADSIDLIDNGQTATIVNDDTTSLTVSDPVIRETSSGTTVAEVVVTLVNDVQGAFTVDYATVDGTAVDASDYVADSGTLNFAGTAGETKTISITVNGDSEVEMDEAFKVVLSNLNAAGLGVITTTPSFDFSIVGDTFTDTATTPPASGNLQVPFVTGDATLLTLEMLGSGGTPTGTPTFSEPGLLMGQHAGGLFSQGFDAMGIDEGVVLSSGSADAAVGPNTAGDNSSVNIPANTELEFEIDWGGGDLNLDFVFATEEQTGASQEADLFQIFIDGVKKYELSALDASLSNSTATGSSLMEFDRFTDVLTFSEPSLSAATHQIRLVIVPGGSGATLDKDDSAVFLRAGSLGLPTASPTAAPFVVTNTSTGGVDITGVFLDLTGAGYEFDTDGSTGGTISLPFSALSGSDAITGLTAPTLADSDTSLTLSFTDFDSGEVFSFQVDVDAIGVDGVVSASDLIGATLLVTFSDSSNSGPISIVAGPGPNSAVASYTGTPTTGVSPIDISDEGNVTIENDDIDLELLATTTPSLNEGDVAGDDTTYTFEVTRDGFITGSGEDTTVEWAIDFGASDADASDFETPTSGTLTFGPTETSKLITIKLAEDTTVESDEDFVVTLTNPANADTDSPQDGSIDLVNDVASATIANDDQVAIVIDDVTATEEAGTMTFTVSLDEAVDGDVVVDLATADGTTIEAITGAVGDNDFDLSTTQVTLNAGNSYSALVTVTLNDDSVVEGNETFTLGVSGITATIVDTSDIDSSDTGLGTITNTDTSELSVSASLPNAAEPGTDGEFTFSLTNPSSTDTTFTYNISGTATAGSDYGSLTGTATIPAGDLFVEVTVDVFDDNIIEPDETVIVDLDTITVGAIGFIGIDPDAADQTATVNIDSEDFGYIVVRQSDVTDGSESGPVAGEFVISLNSMPDGTGVDLTSTEAITVQIQSSGTATATTDFTSIAGTATIAIGSSSTAVSVNVLDDALAEGTETVTLTATALVITSPDFTLGTADAATVSIFDNDNAPVATDDTLSIAENSPNTTSVGFVSATDADLPADTLTYAVTGGTGSTAFAVDPATGEITVADSAQLDFEGPVNPFTLDVEVTDSAGNSDAATVTINLTDEPDTASGPRIAKVIVNSTGWTDIVRDVIDGGYDGVAIDTNAPGYVMPTGPATGTMPGQTTTLPWTTLDEVKVVFDQNVTGIDVSDFSFSLASSEYLMANGDGSSPILPSINSVSYDASTFTATLSLTGFFEANAFDLIVSSSGVQDVAGGNDLDGEWVNESGAMASGDGVAGGDFEFRILTLPGDFDGAVLAQGQVTVAPSDFAGAGALQNSNELAFEFMGSVFVTANYDPRADLDGDGIIGPADTGVIRNEQNAILFPFVAPSAMSIQESSADENDELQAKSNVFAIEEKFVDSQLKEESVIDDDLIDASEEIAVEEETGFESYVDAVDEIFGLLK</sequence>
<keyword evidence="2" id="KW-0677">Repeat</keyword>
<dbReference type="Pfam" id="PF03160">
    <property type="entry name" value="Calx-beta"/>
    <property type="match status" value="16"/>
</dbReference>
<evidence type="ECO:0000259" key="5">
    <source>
        <dbReference type="PROSITE" id="PS50268"/>
    </source>
</evidence>
<dbReference type="GO" id="GO:0030001">
    <property type="term" value="P:metal ion transport"/>
    <property type="evidence" value="ECO:0007669"/>
    <property type="project" value="TreeGrafter"/>
</dbReference>
<dbReference type="PANTHER" id="PTHR11878">
    <property type="entry name" value="SODIUM/CALCIUM EXCHANGER"/>
    <property type="match status" value="1"/>
</dbReference>
<dbReference type="Pfam" id="PF00028">
    <property type="entry name" value="Cadherin"/>
    <property type="match status" value="1"/>
</dbReference>
<evidence type="ECO:0000313" key="7">
    <source>
        <dbReference type="Proteomes" id="UP000225740"/>
    </source>
</evidence>
<dbReference type="PROSITE" id="PS00018">
    <property type="entry name" value="EF_HAND_1"/>
    <property type="match status" value="1"/>
</dbReference>
<dbReference type="Proteomes" id="UP000225740">
    <property type="component" value="Unassembled WGS sequence"/>
</dbReference>
<dbReference type="SMART" id="SM00112">
    <property type="entry name" value="CA"/>
    <property type="match status" value="1"/>
</dbReference>
<dbReference type="InterPro" id="IPR051171">
    <property type="entry name" value="CaCA"/>
</dbReference>
<dbReference type="InterPro" id="IPR002126">
    <property type="entry name" value="Cadherin-like_dom"/>
</dbReference>